<name>A0A4R5BE36_9ACTN</name>
<dbReference type="GO" id="GO:0006631">
    <property type="term" value="P:fatty acid metabolic process"/>
    <property type="evidence" value="ECO:0007669"/>
    <property type="project" value="TreeGrafter"/>
</dbReference>
<sequence>MLISVGVGPFPYRRRVIGAHQCGRLRLEYRWPGDDGPSSRRGPRPFDRVFSLEQNWRADMTMTSANANHRDDGWWRNETFLDDLRRHVRDRPRKEAVVTRRQAGGRTHRLDFTELAAAVDRCAGALVELGLRPGDVVAVQLTDRWELAALTLGCIRAGVVYCPLMKTYRRRELDVMLRVTEAKVLVTMAEDNGDRLGELGAQFAAELPSLERVLVADGPGPEGTGEFESFFFGTAWEDRHGHLLDARELGPDDPYLVLFTSGTTSEPKGVLHSQNTLYAAVRGEAATFGLDETLVMYTTALYTHYTGVVQGMLMPLTLGGTMVFQDAKDPGDALDLIARHGVTFFYCAPFYLLSLIQEQRSSPRAIPRLTWLVSGSAPIPPYFITETASVFGLRLYSLWGMTENGPVTITRPDDPEDWAAHSDGSAIADMQLRIDPVSDLAGGEGVLWVRGPTQCLGYYRRDDLYTADLDEDGWFNTGDLARPDGRGGIRITGRAKDMILRNANIAPVTDLESIIGRHPKVDDVAVIGIPDEQEDETICAVVAPAAADSPVRLEELQRALDEAGMTRAYWPQRLEVLESLPKTATGKTRKAELRQRYA</sequence>
<evidence type="ECO:0000259" key="3">
    <source>
        <dbReference type="Pfam" id="PF00501"/>
    </source>
</evidence>
<evidence type="ECO:0000256" key="1">
    <source>
        <dbReference type="ARBA" id="ARBA00006432"/>
    </source>
</evidence>
<dbReference type="InterPro" id="IPR045851">
    <property type="entry name" value="AMP-bd_C_sf"/>
</dbReference>
<dbReference type="InterPro" id="IPR000873">
    <property type="entry name" value="AMP-dep_synth/lig_dom"/>
</dbReference>
<evidence type="ECO:0000259" key="4">
    <source>
        <dbReference type="Pfam" id="PF13193"/>
    </source>
</evidence>
<feature type="domain" description="AMP-binding enzyme C-terminal" evidence="4">
    <location>
        <begin position="511"/>
        <end position="587"/>
    </location>
</feature>
<organism evidence="5 6">
    <name type="scientific">Actinomadura darangshiensis</name>
    <dbReference type="NCBI Taxonomy" id="705336"/>
    <lineage>
        <taxon>Bacteria</taxon>
        <taxon>Bacillati</taxon>
        <taxon>Actinomycetota</taxon>
        <taxon>Actinomycetes</taxon>
        <taxon>Streptosporangiales</taxon>
        <taxon>Thermomonosporaceae</taxon>
        <taxon>Actinomadura</taxon>
    </lineage>
</organism>
<dbReference type="PANTHER" id="PTHR43201:SF5">
    <property type="entry name" value="MEDIUM-CHAIN ACYL-COA LIGASE ACSF2, MITOCHONDRIAL"/>
    <property type="match status" value="1"/>
</dbReference>
<dbReference type="GO" id="GO:0031956">
    <property type="term" value="F:medium-chain fatty acid-CoA ligase activity"/>
    <property type="evidence" value="ECO:0007669"/>
    <property type="project" value="TreeGrafter"/>
</dbReference>
<accession>A0A4R5BE36</accession>
<gene>
    <name evidence="5" type="ORF">E1293_12870</name>
</gene>
<proteinExistence type="inferred from homology"/>
<dbReference type="SUPFAM" id="SSF56801">
    <property type="entry name" value="Acetyl-CoA synthetase-like"/>
    <property type="match status" value="1"/>
</dbReference>
<evidence type="ECO:0000313" key="5">
    <source>
        <dbReference type="EMBL" id="TDD84521.1"/>
    </source>
</evidence>
<dbReference type="InterPro" id="IPR042099">
    <property type="entry name" value="ANL_N_sf"/>
</dbReference>
<comment type="similarity">
    <text evidence="1">Belongs to the ATP-dependent AMP-binding enzyme family.</text>
</comment>
<dbReference type="Pfam" id="PF13193">
    <property type="entry name" value="AMP-binding_C"/>
    <property type="match status" value="1"/>
</dbReference>
<protein>
    <submittedName>
        <fullName evidence="5">Acyl--CoA ligase</fullName>
    </submittedName>
</protein>
<dbReference type="OrthoDB" id="9803968at2"/>
<dbReference type="Pfam" id="PF00501">
    <property type="entry name" value="AMP-binding"/>
    <property type="match status" value="1"/>
</dbReference>
<dbReference type="Gene3D" id="3.40.50.12780">
    <property type="entry name" value="N-terminal domain of ligase-like"/>
    <property type="match status" value="1"/>
</dbReference>
<keyword evidence="2 5" id="KW-0436">Ligase</keyword>
<dbReference type="AlphaFoldDB" id="A0A4R5BE36"/>
<comment type="caution">
    <text evidence="5">The sequence shown here is derived from an EMBL/GenBank/DDBJ whole genome shotgun (WGS) entry which is preliminary data.</text>
</comment>
<evidence type="ECO:0000256" key="2">
    <source>
        <dbReference type="ARBA" id="ARBA00022598"/>
    </source>
</evidence>
<dbReference type="InterPro" id="IPR020845">
    <property type="entry name" value="AMP-binding_CS"/>
</dbReference>
<feature type="domain" description="AMP-dependent synthetase/ligase" evidence="3">
    <location>
        <begin position="85"/>
        <end position="459"/>
    </location>
</feature>
<dbReference type="Gene3D" id="3.30.300.30">
    <property type="match status" value="1"/>
</dbReference>
<dbReference type="Proteomes" id="UP000295578">
    <property type="component" value="Unassembled WGS sequence"/>
</dbReference>
<dbReference type="InterPro" id="IPR025110">
    <property type="entry name" value="AMP-bd_C"/>
</dbReference>
<dbReference type="EMBL" id="SMKY01000044">
    <property type="protein sequence ID" value="TDD84521.1"/>
    <property type="molecule type" value="Genomic_DNA"/>
</dbReference>
<evidence type="ECO:0000313" key="6">
    <source>
        <dbReference type="Proteomes" id="UP000295578"/>
    </source>
</evidence>
<dbReference type="PROSITE" id="PS00455">
    <property type="entry name" value="AMP_BINDING"/>
    <property type="match status" value="1"/>
</dbReference>
<reference evidence="5 6" key="1">
    <citation type="submission" date="2019-03" db="EMBL/GenBank/DDBJ databases">
        <title>Draft genome sequences of novel Actinobacteria.</title>
        <authorList>
            <person name="Sahin N."/>
            <person name="Ay H."/>
            <person name="Saygin H."/>
        </authorList>
    </citation>
    <scope>NUCLEOTIDE SEQUENCE [LARGE SCALE GENOMIC DNA]</scope>
    <source>
        <strain evidence="5 6">DSM 45941</strain>
    </source>
</reference>
<dbReference type="PANTHER" id="PTHR43201">
    <property type="entry name" value="ACYL-COA SYNTHETASE"/>
    <property type="match status" value="1"/>
</dbReference>
<keyword evidence="6" id="KW-1185">Reference proteome</keyword>